<sequence length="105" mass="12043">MSIFQGLLPNFPKREKFQEKYIKNQRNRSFQITEDGPHGARGRPGDMLARTRPRSRQEAAWVGPTSSGSLLWPIFSPSRGNPSTTSRIANFSIVPPSQRFRDRER</sequence>
<dbReference type="AlphaFoldDB" id="F2EBT5"/>
<dbReference type="EMBL" id="AK373610">
    <property type="protein sequence ID" value="BAK04807.1"/>
    <property type="molecule type" value="mRNA"/>
</dbReference>
<feature type="region of interest" description="Disordered" evidence="1">
    <location>
        <begin position="26"/>
        <end position="64"/>
    </location>
</feature>
<evidence type="ECO:0000313" key="2">
    <source>
        <dbReference type="EMBL" id="BAK04807.1"/>
    </source>
</evidence>
<evidence type="ECO:0000256" key="1">
    <source>
        <dbReference type="SAM" id="MobiDB-lite"/>
    </source>
</evidence>
<reference evidence="2" key="1">
    <citation type="journal article" date="2011" name="Plant Physiol.">
        <title>Comprehensive sequence analysis of 24,783 barley full-length cDNAs derived from 12 clone libraries.</title>
        <authorList>
            <person name="Matsumoto T."/>
            <person name="Tanaka T."/>
            <person name="Sakai H."/>
            <person name="Amano N."/>
            <person name="Kanamori H."/>
            <person name="Kurita K."/>
            <person name="Kikuta A."/>
            <person name="Kamiya K."/>
            <person name="Yamamoto M."/>
            <person name="Ikawa H."/>
            <person name="Fujii N."/>
            <person name="Hori K."/>
            <person name="Itoh T."/>
            <person name="Sato K."/>
        </authorList>
    </citation>
    <scope>NUCLEOTIDE SEQUENCE</scope>
    <source>
        <tissue evidence="2">Flower</tissue>
    </source>
</reference>
<proteinExistence type="evidence at transcript level"/>
<name>F2EBT5_HORVV</name>
<organism evidence="2">
    <name type="scientific">Hordeum vulgare subsp. vulgare</name>
    <name type="common">Domesticated barley</name>
    <dbReference type="NCBI Taxonomy" id="112509"/>
    <lineage>
        <taxon>Eukaryota</taxon>
        <taxon>Viridiplantae</taxon>
        <taxon>Streptophyta</taxon>
        <taxon>Embryophyta</taxon>
        <taxon>Tracheophyta</taxon>
        <taxon>Spermatophyta</taxon>
        <taxon>Magnoliopsida</taxon>
        <taxon>Liliopsida</taxon>
        <taxon>Poales</taxon>
        <taxon>Poaceae</taxon>
        <taxon>BOP clade</taxon>
        <taxon>Pooideae</taxon>
        <taxon>Triticodae</taxon>
        <taxon>Triticeae</taxon>
        <taxon>Hordeinae</taxon>
        <taxon>Hordeum</taxon>
    </lineage>
</organism>
<accession>F2EBT5</accession>
<protein>
    <submittedName>
        <fullName evidence="2">Predicted protein</fullName>
    </submittedName>
</protein>